<feature type="binding site" description="type 1 copper site" evidence="12">
    <location>
        <position position="647"/>
    </location>
    <ligand>
        <name>Cu cation</name>
        <dbReference type="ChEBI" id="CHEBI:23378"/>
        <label>1</label>
    </ligand>
</feature>
<comment type="cofactor">
    <cofactor evidence="2 12">
        <name>Cu(2+)</name>
        <dbReference type="ChEBI" id="CHEBI:29036"/>
    </cofactor>
</comment>
<feature type="domain" description="Plastocyanin-like" evidence="14">
    <location>
        <begin position="603"/>
        <end position="709"/>
    </location>
</feature>
<evidence type="ECO:0000256" key="8">
    <source>
        <dbReference type="ARBA" id="ARBA00022737"/>
    </source>
</evidence>
<feature type="transmembrane region" description="Helical" evidence="13">
    <location>
        <begin position="418"/>
        <end position="439"/>
    </location>
</feature>
<feature type="binding site" description="type 1 copper site" evidence="12">
    <location>
        <position position="837"/>
    </location>
    <ligand>
        <name>Cu cation</name>
        <dbReference type="ChEBI" id="CHEBI:23378"/>
        <label>1</label>
    </ligand>
</feature>
<evidence type="ECO:0000256" key="13">
    <source>
        <dbReference type="SAM" id="Phobius"/>
    </source>
</evidence>
<evidence type="ECO:0000259" key="14">
    <source>
        <dbReference type="Pfam" id="PF07732"/>
    </source>
</evidence>
<dbReference type="PANTHER" id="PTHR11709">
    <property type="entry name" value="MULTI-COPPER OXIDASE"/>
    <property type="match status" value="1"/>
</dbReference>
<feature type="transmembrane region" description="Helical" evidence="13">
    <location>
        <begin position="281"/>
        <end position="304"/>
    </location>
</feature>
<name>A0A8J3JR97_9ACTN</name>
<keyword evidence="9" id="KW-0560">Oxidoreductase</keyword>
<comment type="catalytic activity">
    <reaction evidence="11">
        <text>nitric oxide + Fe(III)-[cytochrome c] + H2O = Fe(II)-[cytochrome c] + nitrite + 2 H(+)</text>
        <dbReference type="Rhea" id="RHEA:15233"/>
        <dbReference type="Rhea" id="RHEA-COMP:10350"/>
        <dbReference type="Rhea" id="RHEA-COMP:14399"/>
        <dbReference type="ChEBI" id="CHEBI:15377"/>
        <dbReference type="ChEBI" id="CHEBI:15378"/>
        <dbReference type="ChEBI" id="CHEBI:16301"/>
        <dbReference type="ChEBI" id="CHEBI:16480"/>
        <dbReference type="ChEBI" id="CHEBI:29033"/>
        <dbReference type="ChEBI" id="CHEBI:29034"/>
        <dbReference type="EC" id="1.7.2.1"/>
    </reaction>
</comment>
<dbReference type="PRINTS" id="PR00695">
    <property type="entry name" value="CUNO2RDTASE"/>
</dbReference>
<evidence type="ECO:0000256" key="2">
    <source>
        <dbReference type="ARBA" id="ARBA00001973"/>
    </source>
</evidence>
<feature type="transmembrane region" description="Helical" evidence="13">
    <location>
        <begin position="115"/>
        <end position="134"/>
    </location>
</feature>
<keyword evidence="10 12" id="KW-0186">Copper</keyword>
<dbReference type="InterPro" id="IPR045087">
    <property type="entry name" value="Cu-oxidase_fam"/>
</dbReference>
<evidence type="ECO:0000256" key="7">
    <source>
        <dbReference type="ARBA" id="ARBA00022723"/>
    </source>
</evidence>
<evidence type="ECO:0000313" key="15">
    <source>
        <dbReference type="EMBL" id="GIF83463.1"/>
    </source>
</evidence>
<organism evidence="15 16">
    <name type="scientific">Catellatospora bangladeshensis</name>
    <dbReference type="NCBI Taxonomy" id="310355"/>
    <lineage>
        <taxon>Bacteria</taxon>
        <taxon>Bacillati</taxon>
        <taxon>Actinomycetota</taxon>
        <taxon>Actinomycetes</taxon>
        <taxon>Micromonosporales</taxon>
        <taxon>Micromonosporaceae</taxon>
        <taxon>Catellatospora</taxon>
    </lineage>
</organism>
<dbReference type="InterPro" id="IPR011707">
    <property type="entry name" value="Cu-oxidase-like_N"/>
</dbReference>
<keyword evidence="16" id="KW-1185">Reference proteome</keyword>
<dbReference type="CDD" id="cd04208">
    <property type="entry name" value="CuRO_2_CuNIR"/>
    <property type="match status" value="1"/>
</dbReference>
<feature type="transmembrane region" description="Helical" evidence="13">
    <location>
        <begin position="316"/>
        <end position="339"/>
    </location>
</feature>
<feature type="transmembrane region" description="Helical" evidence="13">
    <location>
        <begin position="193"/>
        <end position="215"/>
    </location>
</feature>
<keyword evidence="13" id="KW-0812">Transmembrane</keyword>
<feature type="transmembrane region" description="Helical" evidence="13">
    <location>
        <begin position="359"/>
        <end position="379"/>
    </location>
</feature>
<dbReference type="EMBL" id="BONF01000029">
    <property type="protein sequence ID" value="GIF83463.1"/>
    <property type="molecule type" value="Genomic_DNA"/>
</dbReference>
<dbReference type="CDD" id="cd11020">
    <property type="entry name" value="CuRO_1_CuNIR"/>
    <property type="match status" value="1"/>
</dbReference>
<dbReference type="Proteomes" id="UP000601223">
    <property type="component" value="Unassembled WGS sequence"/>
</dbReference>
<evidence type="ECO:0000256" key="9">
    <source>
        <dbReference type="ARBA" id="ARBA00023002"/>
    </source>
</evidence>
<reference evidence="15 16" key="1">
    <citation type="submission" date="2021-01" db="EMBL/GenBank/DDBJ databases">
        <title>Whole genome shotgun sequence of Catellatospora bangladeshensis NBRC 107357.</title>
        <authorList>
            <person name="Komaki H."/>
            <person name="Tamura T."/>
        </authorList>
    </citation>
    <scope>NUCLEOTIDE SEQUENCE [LARGE SCALE GENOMIC DNA]</scope>
    <source>
        <strain evidence="15 16">NBRC 107357</strain>
    </source>
</reference>
<keyword evidence="8" id="KW-0677">Repeat</keyword>
<evidence type="ECO:0000256" key="10">
    <source>
        <dbReference type="ARBA" id="ARBA00023008"/>
    </source>
</evidence>
<comment type="similarity">
    <text evidence="3">Belongs to the multicopper oxidase family.</text>
</comment>
<feature type="binding site" description="type 1 copper site" evidence="12">
    <location>
        <position position="687"/>
    </location>
    <ligand>
        <name>Cu cation</name>
        <dbReference type="ChEBI" id="CHEBI:23378"/>
        <label>1</label>
    </ligand>
</feature>
<accession>A0A8J3JR97</accession>
<feature type="binding site" description="type 1 copper site" evidence="12">
    <location>
        <position position="700"/>
    </location>
    <ligand>
        <name>Cu cation</name>
        <dbReference type="ChEBI" id="CHEBI:23378"/>
        <label>1</label>
    </ligand>
</feature>
<dbReference type="Pfam" id="PF07732">
    <property type="entry name" value="Cu-oxidase_3"/>
    <property type="match status" value="1"/>
</dbReference>
<dbReference type="EC" id="1.7.2.1" evidence="5"/>
<comment type="subunit">
    <text evidence="4">Homotrimer.</text>
</comment>
<dbReference type="InterPro" id="IPR001287">
    <property type="entry name" value="NO2-reductase_Cu"/>
</dbReference>
<evidence type="ECO:0000256" key="4">
    <source>
        <dbReference type="ARBA" id="ARBA00011233"/>
    </source>
</evidence>
<evidence type="ECO:0000313" key="16">
    <source>
        <dbReference type="Proteomes" id="UP000601223"/>
    </source>
</evidence>
<keyword evidence="13" id="KW-1133">Transmembrane helix</keyword>
<comment type="caution">
    <text evidence="15">The sequence shown here is derived from an EMBL/GenBank/DDBJ whole genome shotgun (WGS) entry which is preliminary data.</text>
</comment>
<protein>
    <recommendedName>
        <fullName evidence="6">Copper-containing nitrite reductase</fullName>
        <ecNumber evidence="5">1.7.2.1</ecNumber>
    </recommendedName>
</protein>
<feature type="transmembrane region" description="Helical" evidence="13">
    <location>
        <begin position="154"/>
        <end position="181"/>
    </location>
</feature>
<feature type="binding site" description="type 1 copper site" evidence="12">
    <location>
        <position position="695"/>
    </location>
    <ligand>
        <name>Cu cation</name>
        <dbReference type="ChEBI" id="CHEBI:23378"/>
        <label>1</label>
    </ligand>
</feature>
<evidence type="ECO:0000256" key="11">
    <source>
        <dbReference type="ARBA" id="ARBA00049340"/>
    </source>
</evidence>
<dbReference type="SUPFAM" id="SSF49503">
    <property type="entry name" value="Cupredoxins"/>
    <property type="match status" value="3"/>
</dbReference>
<dbReference type="GO" id="GO:0050421">
    <property type="term" value="F:nitrite reductase (NO-forming) activity"/>
    <property type="evidence" value="ECO:0007669"/>
    <property type="project" value="UniProtKB-EC"/>
</dbReference>
<evidence type="ECO:0000256" key="6">
    <source>
        <dbReference type="ARBA" id="ARBA00017290"/>
    </source>
</evidence>
<dbReference type="AlphaFoldDB" id="A0A8J3JR97"/>
<comment type="cofactor">
    <cofactor evidence="1 12">
        <name>Cu(+)</name>
        <dbReference type="ChEBI" id="CHEBI:49552"/>
    </cofactor>
</comment>
<sequence>MAVMRKPVGLSTSTSRPEPPTWRWAWHGWANALVLGWLALTVITATGATAAEPWLAVHLFLLGAVTTAIVVWSEHFSVALLHAQAPDRRWSAARLALLTAGQAAVLAGVSSDVTVLLAAGATVVTAAIAAHAYVLLRMRLRSLGGRLAPLVDYYLLACAALLAGAPLGALLGLGVGGAAWHERLHLAHAHLNIGGWVLLTVVGTLFMLWPSAVGTTISGVTHVAARWCLRALAAGLVVAVVGMLAGSPLITVVGVGGYAVGVLAAMVPFAATLLHRRPVSGAAWLLAGSIGWLLVAVVADLVVIASGASGDGLDRLGPMLLVGVIGQVLIGSLTFLLPVVIGGGPAEVRRAREHLHRGWAVRAGALNAGVAGLVLSPAADWAGPVGLILVLGVGADFVLRAGWLIAPKLARPGVRGRITAFGSAAVLTVTAIVVAVAFAGPVPLDEHASGGAHAAGSAGARTVEVALSGMRATPSVIEVPAGTRLVLSVTNTDSQRHDLRVDGGPRTPLLRKGQQASIDVGVVAADVKAWCAVPGHRAAGMALTIKVGGAAAAAQGHSGHTTATGPAPDPGAAYSTGFTAHDAVLPPAPTGRLHRVELPVVDKEIEVAPGLRQKSWTFGGSVPGPTLRGRVGDEFEITLVNRGTLGHSIDFHAGATAPDGMMRTIEPGERLVYRFLADKAGAWLYHCGTMPMTQHISAGMFGAVIIDPPDLAPADREYVIVASELYHGEPGGEPVTAALRAGTPDGWVFNGSANQYDGAPLPAKVGERVRFWVVSAGPGSRTAFHVVGTRFDTVYREGAYLLRPGAGAAQVLDLAPAQGGFVEMTFAEPGGYPFVDHDMRHAEAGAHGVVQVTR</sequence>
<keyword evidence="13" id="KW-0472">Membrane</keyword>
<feature type="transmembrane region" description="Helical" evidence="13">
    <location>
        <begin position="252"/>
        <end position="274"/>
    </location>
</feature>
<feature type="binding site" description="type 1 copper site" evidence="12">
    <location>
        <position position="686"/>
    </location>
    <ligand>
        <name>Cu cation</name>
        <dbReference type="ChEBI" id="CHEBI:23378"/>
        <label>1</label>
    </ligand>
</feature>
<feature type="transmembrane region" description="Helical" evidence="13">
    <location>
        <begin position="92"/>
        <end position="109"/>
    </location>
</feature>
<feature type="transmembrane region" description="Helical" evidence="13">
    <location>
        <begin position="60"/>
        <end position="80"/>
    </location>
</feature>
<dbReference type="PANTHER" id="PTHR11709:SF394">
    <property type="entry name" value="FI03373P-RELATED"/>
    <property type="match status" value="1"/>
</dbReference>
<feature type="transmembrane region" description="Helical" evidence="13">
    <location>
        <begin position="227"/>
        <end position="246"/>
    </location>
</feature>
<dbReference type="GO" id="GO:0005507">
    <property type="term" value="F:copper ion binding"/>
    <property type="evidence" value="ECO:0007669"/>
    <property type="project" value="InterPro"/>
</dbReference>
<dbReference type="Gene3D" id="2.60.40.420">
    <property type="entry name" value="Cupredoxins - blue copper proteins"/>
    <property type="match status" value="3"/>
</dbReference>
<proteinExistence type="inferred from homology"/>
<evidence type="ECO:0000256" key="5">
    <source>
        <dbReference type="ARBA" id="ARBA00011882"/>
    </source>
</evidence>
<evidence type="ECO:0000256" key="1">
    <source>
        <dbReference type="ARBA" id="ARBA00001960"/>
    </source>
</evidence>
<evidence type="ECO:0000256" key="3">
    <source>
        <dbReference type="ARBA" id="ARBA00010609"/>
    </source>
</evidence>
<feature type="binding site" description="type 1 copper site" evidence="12">
    <location>
        <position position="652"/>
    </location>
    <ligand>
        <name>Cu cation</name>
        <dbReference type="ChEBI" id="CHEBI:23378"/>
        <label>1</label>
    </ligand>
</feature>
<gene>
    <name evidence="15" type="ORF">Cba03nite_48120</name>
</gene>
<keyword evidence="7 12" id="KW-0479">Metal-binding</keyword>
<feature type="transmembrane region" description="Helical" evidence="13">
    <location>
        <begin position="385"/>
        <end position="406"/>
    </location>
</feature>
<evidence type="ECO:0000256" key="12">
    <source>
        <dbReference type="PIRSR" id="PIRSR601287-1"/>
    </source>
</evidence>
<dbReference type="InterPro" id="IPR008972">
    <property type="entry name" value="Cupredoxin"/>
</dbReference>